<feature type="compositionally biased region" description="Basic and acidic residues" evidence="1">
    <location>
        <begin position="52"/>
        <end position="69"/>
    </location>
</feature>
<name>A0A316WBQ6_9FLAO</name>
<feature type="region of interest" description="Disordered" evidence="1">
    <location>
        <begin position="108"/>
        <end position="149"/>
    </location>
</feature>
<proteinExistence type="predicted"/>
<organism evidence="2 3">
    <name type="scientific">Chryseobacterium phosphatilyticum</name>
    <dbReference type="NCBI Taxonomy" id="475075"/>
    <lineage>
        <taxon>Bacteria</taxon>
        <taxon>Pseudomonadati</taxon>
        <taxon>Bacteroidota</taxon>
        <taxon>Flavobacteriia</taxon>
        <taxon>Flavobacteriales</taxon>
        <taxon>Weeksellaceae</taxon>
        <taxon>Chryseobacterium group</taxon>
        <taxon>Chryseobacterium</taxon>
    </lineage>
</organism>
<protein>
    <submittedName>
        <fullName evidence="2">Uncharacterized protein</fullName>
    </submittedName>
</protein>
<dbReference type="Proteomes" id="UP000236594">
    <property type="component" value="Unassembled WGS sequence"/>
</dbReference>
<feature type="non-terminal residue" evidence="2">
    <location>
        <position position="180"/>
    </location>
</feature>
<keyword evidence="3" id="KW-1185">Reference proteome</keyword>
<gene>
    <name evidence="2" type="ORF">C1631_023350</name>
</gene>
<feature type="region of interest" description="Disordered" evidence="1">
    <location>
        <begin position="41"/>
        <end position="85"/>
    </location>
</feature>
<evidence type="ECO:0000313" key="3">
    <source>
        <dbReference type="Proteomes" id="UP000236594"/>
    </source>
</evidence>
<evidence type="ECO:0000256" key="1">
    <source>
        <dbReference type="SAM" id="MobiDB-lite"/>
    </source>
</evidence>
<dbReference type="EMBL" id="PPED02000048">
    <property type="protein sequence ID" value="PWN58832.1"/>
    <property type="molecule type" value="Genomic_DNA"/>
</dbReference>
<evidence type="ECO:0000313" key="2">
    <source>
        <dbReference type="EMBL" id="PWN58832.1"/>
    </source>
</evidence>
<feature type="non-terminal residue" evidence="2">
    <location>
        <position position="1"/>
    </location>
</feature>
<sequence length="180" mass="19698">ARDGDRHLVGLDAIEDPVAQRGEALDDIERVLRPVAVFDEAKLGHGDPSCRPGREARSGRRAKQGRDGSRGNPRRSPSCGGVQSRFRRPGVWFHLSAGANQLRIVYSPRPPRASKRRPGISGGQRSYPPMLPVQRNPDSRFPARVSPDCPLIPNPVDPFGMADLGFGGIPTRWRDGCPPQ</sequence>
<comment type="caution">
    <text evidence="2">The sequence shown here is derived from an EMBL/GenBank/DDBJ whole genome shotgun (WGS) entry which is preliminary data.</text>
</comment>
<dbReference type="AlphaFoldDB" id="A0A316WBQ6"/>
<reference evidence="2 3" key="1">
    <citation type="submission" date="2018-04" db="EMBL/GenBank/DDBJ databases">
        <title>Draft Genome Sequence of Phosphate-Solubilizing Chryseobacterium sp. ISE14 that is a Biocontrol and Plant Growth-Promoting Rhizobacterium Isolated from Cucumber.</title>
        <authorList>
            <person name="Jeong J.-J."/>
            <person name="Sang M.K."/>
            <person name="Choi I.-G."/>
            <person name="Kim K.D."/>
        </authorList>
    </citation>
    <scope>NUCLEOTIDE SEQUENCE [LARGE SCALE GENOMIC DNA]</scope>
    <source>
        <strain evidence="2 3">ISE14</strain>
    </source>
</reference>
<accession>A0A316WBQ6</accession>